<accession>A0A930VF74</accession>
<evidence type="ECO:0000313" key="3">
    <source>
        <dbReference type="EMBL" id="MBF4763685.1"/>
    </source>
</evidence>
<dbReference type="GO" id="GO:0016772">
    <property type="term" value="F:transferase activity, transferring phosphorus-containing groups"/>
    <property type="evidence" value="ECO:0007669"/>
    <property type="project" value="InterPro"/>
</dbReference>
<name>A0A930VF74_9ACTN</name>
<dbReference type="Proteomes" id="UP000640489">
    <property type="component" value="Unassembled WGS sequence"/>
</dbReference>
<keyword evidence="4" id="KW-1185">Reference proteome</keyword>
<reference evidence="3" key="1">
    <citation type="submission" date="2020-11" db="EMBL/GenBank/DDBJ databases">
        <title>Nocardioides sp. nov., isolated from Soil of Cynanchum wilfordii Hemsley rhizosphere.</title>
        <authorList>
            <person name="Lee J.-S."/>
            <person name="Suh M.K."/>
            <person name="Kim J.-S."/>
        </authorList>
    </citation>
    <scope>NUCLEOTIDE SEQUENCE</scope>
    <source>
        <strain evidence="3">KCTC 19275</strain>
    </source>
</reference>
<feature type="region of interest" description="Disordered" evidence="1">
    <location>
        <begin position="388"/>
        <end position="407"/>
    </location>
</feature>
<organism evidence="3 4">
    <name type="scientific">Nocardioides islandensis</name>
    <dbReference type="NCBI Taxonomy" id="433663"/>
    <lineage>
        <taxon>Bacteria</taxon>
        <taxon>Bacillati</taxon>
        <taxon>Actinomycetota</taxon>
        <taxon>Actinomycetes</taxon>
        <taxon>Propionibacteriales</taxon>
        <taxon>Nocardioidaceae</taxon>
        <taxon>Nocardioides</taxon>
    </lineage>
</organism>
<feature type="compositionally biased region" description="Pro residues" evidence="1">
    <location>
        <begin position="397"/>
        <end position="407"/>
    </location>
</feature>
<dbReference type="PANTHER" id="PTHR43615">
    <property type="entry name" value="PHOSPHOENOLPYRUVATE SYNTHASE-RELATED"/>
    <property type="match status" value="1"/>
</dbReference>
<protein>
    <recommendedName>
        <fullName evidence="2">PEP-utilising enzyme mobile domain-containing protein</fullName>
    </recommendedName>
</protein>
<sequence length="541" mass="58656">MTQPQLVFEPPGPGPWDLDPVHFPRPVTAYWAEMHPEPFSLGYGDMMTFYGAPFQTRVTAYVSGFCYGQMRPVPPESFPDRVARAGEVFDRKLWREQAAEWHDVRKPASVLAHHEIQDIDPDGLSDEELVDYLRRCRAHHAAMIRQHMAFTGTAVIPPSDFLVHAAQWTGLPTVKLLGLMRGASLISGGGSPQHAALVAAYRADPAAREALDADEEPGALLERLRREPTETGRALDAYLDFAGFRLLDGFDISNHYALEMPDVLLRAIRSAIDEAGAVSDVEAEIADVRSHVPEEHREEYDELLADARVGYSVRDERGVYSDIWASGLMRRAALAAGRRLAASGRLHDPEHIVFADIDEMCALVQGAASPTADELATRYAFHKAHTAKEAPTHIGDDPPPMPDASALPPPMARLMAALGTAMGEMFGVSEVAHDETVIRGLGASSGSREGTVRRVAGPSDFDRIQQGDVLLTEATTEAFNILLPLLSAIITDSGGALSHAAIVSREYGIPGVVGTRDATARIEDGARVRVDGDEGTVTVLA</sequence>
<gene>
    <name evidence="3" type="ORF">ISU07_11160</name>
</gene>
<evidence type="ECO:0000256" key="1">
    <source>
        <dbReference type="SAM" id="MobiDB-lite"/>
    </source>
</evidence>
<dbReference type="InterPro" id="IPR008279">
    <property type="entry name" value="PEP-util_enz_mobile_dom"/>
</dbReference>
<dbReference type="InterPro" id="IPR036637">
    <property type="entry name" value="Phosphohistidine_dom_sf"/>
</dbReference>
<dbReference type="SUPFAM" id="SSF52009">
    <property type="entry name" value="Phosphohistidine domain"/>
    <property type="match status" value="1"/>
</dbReference>
<dbReference type="Pfam" id="PF00391">
    <property type="entry name" value="PEP-utilizers"/>
    <property type="match status" value="1"/>
</dbReference>
<evidence type="ECO:0000313" key="4">
    <source>
        <dbReference type="Proteomes" id="UP000640489"/>
    </source>
</evidence>
<dbReference type="InterPro" id="IPR051549">
    <property type="entry name" value="PEP_Utilizing_Enz"/>
</dbReference>
<dbReference type="EMBL" id="JADKPN010000005">
    <property type="protein sequence ID" value="MBF4763685.1"/>
    <property type="molecule type" value="Genomic_DNA"/>
</dbReference>
<comment type="caution">
    <text evidence="3">The sequence shown here is derived from an EMBL/GenBank/DDBJ whole genome shotgun (WGS) entry which is preliminary data.</text>
</comment>
<dbReference type="AlphaFoldDB" id="A0A930VF74"/>
<feature type="domain" description="PEP-utilising enzyme mobile" evidence="2">
    <location>
        <begin position="464"/>
        <end position="535"/>
    </location>
</feature>
<proteinExistence type="predicted"/>
<evidence type="ECO:0000259" key="2">
    <source>
        <dbReference type="Pfam" id="PF00391"/>
    </source>
</evidence>
<dbReference type="PANTHER" id="PTHR43615:SF1">
    <property type="entry name" value="PPDK_N DOMAIN-CONTAINING PROTEIN"/>
    <property type="match status" value="1"/>
</dbReference>
<dbReference type="Gene3D" id="3.50.30.10">
    <property type="entry name" value="Phosphohistidine domain"/>
    <property type="match status" value="1"/>
</dbReference>